<gene>
    <name evidence="2" type="ORF">LTR09_010198</name>
</gene>
<comment type="caution">
    <text evidence="2">The sequence shown here is derived from an EMBL/GenBank/DDBJ whole genome shotgun (WGS) entry which is preliminary data.</text>
</comment>
<feature type="compositionally biased region" description="Basic and acidic residues" evidence="1">
    <location>
        <begin position="327"/>
        <end position="341"/>
    </location>
</feature>
<feature type="region of interest" description="Disordered" evidence="1">
    <location>
        <begin position="1"/>
        <end position="29"/>
    </location>
</feature>
<organism evidence="2 3">
    <name type="scientific">Extremus antarcticus</name>
    <dbReference type="NCBI Taxonomy" id="702011"/>
    <lineage>
        <taxon>Eukaryota</taxon>
        <taxon>Fungi</taxon>
        <taxon>Dikarya</taxon>
        <taxon>Ascomycota</taxon>
        <taxon>Pezizomycotina</taxon>
        <taxon>Dothideomycetes</taxon>
        <taxon>Dothideomycetidae</taxon>
        <taxon>Mycosphaerellales</taxon>
        <taxon>Extremaceae</taxon>
        <taxon>Extremus</taxon>
    </lineage>
</organism>
<dbReference type="AlphaFoldDB" id="A0AAJ0DEW3"/>
<evidence type="ECO:0000313" key="2">
    <source>
        <dbReference type="EMBL" id="KAK3048534.1"/>
    </source>
</evidence>
<dbReference type="EMBL" id="JAWDJX010000048">
    <property type="protein sequence ID" value="KAK3048534.1"/>
    <property type="molecule type" value="Genomic_DNA"/>
</dbReference>
<feature type="region of interest" description="Disordered" evidence="1">
    <location>
        <begin position="312"/>
        <end position="374"/>
    </location>
</feature>
<evidence type="ECO:0000313" key="3">
    <source>
        <dbReference type="Proteomes" id="UP001271007"/>
    </source>
</evidence>
<reference evidence="2" key="1">
    <citation type="submission" date="2023-04" db="EMBL/GenBank/DDBJ databases">
        <title>Black Yeasts Isolated from many extreme environments.</title>
        <authorList>
            <person name="Coleine C."/>
            <person name="Stajich J.E."/>
            <person name="Selbmann L."/>
        </authorList>
    </citation>
    <scope>NUCLEOTIDE SEQUENCE</scope>
    <source>
        <strain evidence="2">CCFEE 5312</strain>
    </source>
</reference>
<evidence type="ECO:0000256" key="1">
    <source>
        <dbReference type="SAM" id="MobiDB-lite"/>
    </source>
</evidence>
<proteinExistence type="predicted"/>
<sequence length="575" mass="65681">MADQGREMGLQHREDNGESCKEGDEDEKQMEEMFQQIQGTIIDAGLRKLDKQTRKNQVQEYIAPKKKVTAEAIQAASTPMVALLEGPSFQTYKPDVLEHKILNSLRKRLDSGAGVVLNGRTAEHFRISYDPSPTDITSFRQHLHKTLSVSDGFKTLEALLLPVVKANDTLFPELKKVTKKSCRRLDERSYRSFWLHHQKTYNTIHPISWDKREEEIATIVQVLRTHCDRVEPKSLLLRDPDTLVEHTYEDGVHALTVKCPHEWSLYATERGLGNKLRACFAESERSTEDYENLVERELYRFKQFNQSAVYGPQGEEGAAKASVGPERAAERTDGNEQRSSMHDIQQQIEAVTVDSQKKKKKKRRGGKRRNLKQKAAALASTLGDLVITGDAGTQENVNTIATGEARRQSAPSMVDTTEVQSTPILVVLAGPDFKTYNPEDLADEILCTIDDRLEDHPDMLLRGRTLDHFRINYDPSCPLTDLTSIRRHMYDVMLIRDNFQSLDLLLRPVVMSNPEAFPEAYEVKWTSRKDRKLNARTYNSQWSSNDALLKTIHPVSWSKREEVMKTIVDDFRLQC</sequence>
<feature type="compositionally biased region" description="Basic and acidic residues" evidence="1">
    <location>
        <begin position="1"/>
        <end position="22"/>
    </location>
</feature>
<accession>A0AAJ0DEW3</accession>
<protein>
    <submittedName>
        <fullName evidence="2">Uncharacterized protein</fullName>
    </submittedName>
</protein>
<name>A0AAJ0DEW3_9PEZI</name>
<feature type="compositionally biased region" description="Basic residues" evidence="1">
    <location>
        <begin position="357"/>
        <end position="372"/>
    </location>
</feature>
<keyword evidence="3" id="KW-1185">Reference proteome</keyword>
<dbReference type="Proteomes" id="UP001271007">
    <property type="component" value="Unassembled WGS sequence"/>
</dbReference>